<comment type="similarity">
    <text evidence="1 10 11">Belongs to the HAM1 NTPase family.</text>
</comment>
<evidence type="ECO:0000256" key="1">
    <source>
        <dbReference type="ARBA" id="ARBA00008023"/>
    </source>
</evidence>
<dbReference type="HAMAP" id="MF_01405">
    <property type="entry name" value="Non_canon_purine_NTPase"/>
    <property type="match status" value="1"/>
</dbReference>
<comment type="catalytic activity">
    <reaction evidence="8 10">
        <text>dITP + H2O = dIMP + diphosphate + H(+)</text>
        <dbReference type="Rhea" id="RHEA:28342"/>
        <dbReference type="ChEBI" id="CHEBI:15377"/>
        <dbReference type="ChEBI" id="CHEBI:15378"/>
        <dbReference type="ChEBI" id="CHEBI:33019"/>
        <dbReference type="ChEBI" id="CHEBI:61194"/>
        <dbReference type="ChEBI" id="CHEBI:61382"/>
        <dbReference type="EC" id="3.6.1.66"/>
    </reaction>
</comment>
<evidence type="ECO:0000313" key="12">
    <source>
        <dbReference type="EMBL" id="QNT64881.1"/>
    </source>
</evidence>
<reference evidence="12 13" key="1">
    <citation type="submission" date="2019-08" db="EMBL/GenBank/DDBJ databases">
        <authorList>
            <person name="Chang H.C."/>
            <person name="Mun S.Y."/>
        </authorList>
    </citation>
    <scope>NUCLEOTIDE SEQUENCE [LARGE SCALE GENOMIC DNA]</scope>
    <source>
        <strain evidence="12 13">SK</strain>
    </source>
</reference>
<dbReference type="CDD" id="cd00515">
    <property type="entry name" value="HAM1"/>
    <property type="match status" value="1"/>
</dbReference>
<dbReference type="GO" id="GO:0005829">
    <property type="term" value="C:cytosol"/>
    <property type="evidence" value="ECO:0007669"/>
    <property type="project" value="TreeGrafter"/>
</dbReference>
<feature type="binding site" evidence="10">
    <location>
        <position position="71"/>
    </location>
    <ligand>
        <name>substrate</name>
    </ligand>
</feature>
<dbReference type="Proteomes" id="UP000516446">
    <property type="component" value="Chromosome"/>
</dbReference>
<evidence type="ECO:0000256" key="3">
    <source>
        <dbReference type="ARBA" id="ARBA00022723"/>
    </source>
</evidence>
<dbReference type="EC" id="3.6.1.66" evidence="10"/>
<dbReference type="GO" id="GO:0009146">
    <property type="term" value="P:purine nucleoside triphosphate catabolic process"/>
    <property type="evidence" value="ECO:0007669"/>
    <property type="project" value="UniProtKB-UniRule"/>
</dbReference>
<dbReference type="NCBIfam" id="TIGR00042">
    <property type="entry name" value="RdgB/HAM1 family non-canonical purine NTP pyrophosphatase"/>
    <property type="match status" value="1"/>
</dbReference>
<evidence type="ECO:0000256" key="11">
    <source>
        <dbReference type="RuleBase" id="RU003781"/>
    </source>
</evidence>
<dbReference type="EMBL" id="CP043431">
    <property type="protein sequence ID" value="QNT64881.1"/>
    <property type="molecule type" value="Genomic_DNA"/>
</dbReference>
<keyword evidence="3 10" id="KW-0479">Metal-binding</keyword>
<feature type="active site" description="Proton acceptor" evidence="10">
    <location>
        <position position="70"/>
    </location>
</feature>
<feature type="binding site" evidence="10">
    <location>
        <begin position="180"/>
        <end position="181"/>
    </location>
    <ligand>
        <name>substrate</name>
    </ligand>
</feature>
<evidence type="ECO:0000256" key="10">
    <source>
        <dbReference type="HAMAP-Rule" id="MF_01405"/>
    </source>
</evidence>
<feature type="binding site" evidence="10">
    <location>
        <begin position="152"/>
        <end position="155"/>
    </location>
    <ligand>
        <name>substrate</name>
    </ligand>
</feature>
<dbReference type="PANTHER" id="PTHR11067">
    <property type="entry name" value="INOSINE TRIPHOSPHATE PYROPHOSPHATASE/HAM1 PROTEIN"/>
    <property type="match status" value="1"/>
</dbReference>
<dbReference type="GO" id="GO:0000166">
    <property type="term" value="F:nucleotide binding"/>
    <property type="evidence" value="ECO:0007669"/>
    <property type="project" value="UniProtKB-KW"/>
</dbReference>
<dbReference type="GO" id="GO:0036220">
    <property type="term" value="F:ITP diphosphatase activity"/>
    <property type="evidence" value="ECO:0007669"/>
    <property type="project" value="UniProtKB-UniRule"/>
</dbReference>
<dbReference type="Gene3D" id="3.90.950.10">
    <property type="match status" value="1"/>
</dbReference>
<dbReference type="GO" id="GO:0035870">
    <property type="term" value="F:dITP diphosphatase activity"/>
    <property type="evidence" value="ECO:0007669"/>
    <property type="project" value="UniProtKB-UniRule"/>
</dbReference>
<dbReference type="FunFam" id="3.90.950.10:FF:000001">
    <property type="entry name" value="dITP/XTP pyrophosphatase"/>
    <property type="match status" value="1"/>
</dbReference>
<keyword evidence="6 10" id="KW-0460">Magnesium</keyword>
<dbReference type="GO" id="GO:0017111">
    <property type="term" value="F:ribonucleoside triphosphate phosphatase activity"/>
    <property type="evidence" value="ECO:0007669"/>
    <property type="project" value="InterPro"/>
</dbReference>
<sequence length="196" mass="21718">MKQLIVATKNSGKVSEIKTFLEPFSIEVISLNDLPEMPKIIENGHSFAENALIKARTICQALQVPVLADDSGLTIPALNDEPGIYSARYAGDHNDTANNQKVLLKLKGVPIDQRQASFHTVMVGIKPDGSQIMAEGQVDGLILETPRGSNGFGYDPLFYYEPYQKTLAEMSPSEKNTISHRGRALKVLSQKFNEWW</sequence>
<dbReference type="OMA" id="YDPIFQP"/>
<accession>A0A7H1MN45</accession>
<feature type="binding site" evidence="10">
    <location>
        <begin position="8"/>
        <end position="13"/>
    </location>
    <ligand>
        <name>substrate</name>
    </ligand>
</feature>
<name>A0A7H1MN45_9LACO</name>
<evidence type="ECO:0000256" key="4">
    <source>
        <dbReference type="ARBA" id="ARBA00022741"/>
    </source>
</evidence>
<comment type="caution">
    <text evidence="10">Lacks conserved residue(s) required for the propagation of feature annotation.</text>
</comment>
<evidence type="ECO:0000256" key="2">
    <source>
        <dbReference type="ARBA" id="ARBA00011738"/>
    </source>
</evidence>
<dbReference type="NCBIfam" id="NF011397">
    <property type="entry name" value="PRK14822.1"/>
    <property type="match status" value="1"/>
</dbReference>
<evidence type="ECO:0000313" key="13">
    <source>
        <dbReference type="Proteomes" id="UP000516446"/>
    </source>
</evidence>
<comment type="function">
    <text evidence="10">Pyrophosphatase that catalyzes the hydrolysis of nucleoside triphosphates to their monophosphate derivatives, with a high preference for the non-canonical purine nucleotides XTP (xanthosine triphosphate), dITP (deoxyinosine triphosphate) and ITP. Seems to function as a house-cleaning enzyme that removes non-canonical purine nucleotides from the nucleotide pool, thus preventing their incorporation into DNA/RNA and avoiding chromosomal lesions.</text>
</comment>
<dbReference type="AlphaFoldDB" id="A0A7H1MN45"/>
<proteinExistence type="inferred from homology"/>
<evidence type="ECO:0000256" key="6">
    <source>
        <dbReference type="ARBA" id="ARBA00022842"/>
    </source>
</evidence>
<comment type="subunit">
    <text evidence="2 10">Homodimer.</text>
</comment>
<dbReference type="InterPro" id="IPR002637">
    <property type="entry name" value="RdgB/HAM1"/>
</dbReference>
<dbReference type="InterPro" id="IPR029001">
    <property type="entry name" value="ITPase-like_fam"/>
</dbReference>
<dbReference type="PANTHER" id="PTHR11067:SF9">
    <property type="entry name" value="INOSINE TRIPHOSPHATE PYROPHOSPHATASE"/>
    <property type="match status" value="1"/>
</dbReference>
<dbReference type="GO" id="GO:0046872">
    <property type="term" value="F:metal ion binding"/>
    <property type="evidence" value="ECO:0007669"/>
    <property type="project" value="UniProtKB-KW"/>
</dbReference>
<evidence type="ECO:0000256" key="9">
    <source>
        <dbReference type="ARBA" id="ARBA00052017"/>
    </source>
</evidence>
<organism evidence="12 13">
    <name type="scientific">Weissella koreensis</name>
    <dbReference type="NCBI Taxonomy" id="165096"/>
    <lineage>
        <taxon>Bacteria</taxon>
        <taxon>Bacillati</taxon>
        <taxon>Bacillota</taxon>
        <taxon>Bacilli</taxon>
        <taxon>Lactobacillales</taxon>
        <taxon>Lactobacillaceae</taxon>
        <taxon>Weissella</taxon>
    </lineage>
</organism>
<comment type="cofactor">
    <cofactor evidence="10">
        <name>Mg(2+)</name>
        <dbReference type="ChEBI" id="CHEBI:18420"/>
    </cofactor>
    <text evidence="10">Binds 1 Mg(2+) ion per subunit.</text>
</comment>
<evidence type="ECO:0000256" key="7">
    <source>
        <dbReference type="ARBA" id="ARBA00023080"/>
    </source>
</evidence>
<keyword evidence="5 10" id="KW-0378">Hydrolase</keyword>
<feature type="binding site" evidence="10">
    <location>
        <position position="175"/>
    </location>
    <ligand>
        <name>substrate</name>
    </ligand>
</feature>
<keyword evidence="13" id="KW-1185">Reference proteome</keyword>
<comment type="catalytic activity">
    <reaction evidence="10">
        <text>ITP + H2O = IMP + diphosphate + H(+)</text>
        <dbReference type="Rhea" id="RHEA:29399"/>
        <dbReference type="ChEBI" id="CHEBI:15377"/>
        <dbReference type="ChEBI" id="CHEBI:15378"/>
        <dbReference type="ChEBI" id="CHEBI:33019"/>
        <dbReference type="ChEBI" id="CHEBI:58053"/>
        <dbReference type="ChEBI" id="CHEBI:61402"/>
        <dbReference type="EC" id="3.6.1.66"/>
    </reaction>
</comment>
<keyword evidence="7 10" id="KW-0546">Nucleotide metabolism</keyword>
<dbReference type="GO" id="GO:0009117">
    <property type="term" value="P:nucleotide metabolic process"/>
    <property type="evidence" value="ECO:0007669"/>
    <property type="project" value="UniProtKB-KW"/>
</dbReference>
<dbReference type="GO" id="GO:0036222">
    <property type="term" value="F:XTP diphosphatase activity"/>
    <property type="evidence" value="ECO:0007669"/>
    <property type="project" value="UniProtKB-UniRule"/>
</dbReference>
<dbReference type="InterPro" id="IPR020922">
    <property type="entry name" value="dITP/XTP_pyrophosphatase"/>
</dbReference>
<keyword evidence="4 10" id="KW-0547">Nucleotide-binding</keyword>
<dbReference type="RefSeq" id="WP_013989781.1">
    <property type="nucleotide sequence ID" value="NZ_CP026847.1"/>
</dbReference>
<evidence type="ECO:0000256" key="5">
    <source>
        <dbReference type="ARBA" id="ARBA00022801"/>
    </source>
</evidence>
<dbReference type="Pfam" id="PF01725">
    <property type="entry name" value="Ham1p_like"/>
    <property type="match status" value="1"/>
</dbReference>
<feature type="binding site" evidence="10">
    <location>
        <position position="70"/>
    </location>
    <ligand>
        <name>Mg(2+)</name>
        <dbReference type="ChEBI" id="CHEBI:18420"/>
    </ligand>
</feature>
<evidence type="ECO:0000256" key="8">
    <source>
        <dbReference type="ARBA" id="ARBA00051875"/>
    </source>
</evidence>
<gene>
    <name evidence="12" type="ORF">FY536_06320</name>
</gene>
<dbReference type="SUPFAM" id="SSF52972">
    <property type="entry name" value="ITPase-like"/>
    <property type="match status" value="1"/>
</dbReference>
<protein>
    <recommendedName>
        <fullName evidence="10">dITP/XTP pyrophosphatase</fullName>
        <ecNumber evidence="10">3.6.1.66</ecNumber>
    </recommendedName>
    <alternativeName>
        <fullName evidence="10">Non-canonical purine NTP pyrophosphatase</fullName>
    </alternativeName>
    <alternativeName>
        <fullName evidence="10">Non-standard purine NTP pyrophosphatase</fullName>
    </alternativeName>
    <alternativeName>
        <fullName evidence="10">Nucleoside-triphosphate diphosphatase</fullName>
    </alternativeName>
    <alternativeName>
        <fullName evidence="10">Nucleoside-triphosphate pyrophosphatase</fullName>
        <shortName evidence="10">NTPase</shortName>
    </alternativeName>
</protein>
<comment type="catalytic activity">
    <reaction evidence="9 10">
        <text>XTP + H2O = XMP + diphosphate + H(+)</text>
        <dbReference type="Rhea" id="RHEA:28610"/>
        <dbReference type="ChEBI" id="CHEBI:15377"/>
        <dbReference type="ChEBI" id="CHEBI:15378"/>
        <dbReference type="ChEBI" id="CHEBI:33019"/>
        <dbReference type="ChEBI" id="CHEBI:57464"/>
        <dbReference type="ChEBI" id="CHEBI:61314"/>
        <dbReference type="EC" id="3.6.1.66"/>
    </reaction>
</comment>